<accession>A0A1L9SCI3</accession>
<dbReference type="AlphaFoldDB" id="A0A1L9SCI3"/>
<feature type="compositionally biased region" description="Basic residues" evidence="1">
    <location>
        <begin position="31"/>
        <end position="42"/>
    </location>
</feature>
<keyword evidence="3" id="KW-1185">Reference proteome</keyword>
<gene>
    <name evidence="2" type="ORF">ASPZODRAFT_134229</name>
</gene>
<sequence>MIWDRDRRFDDRRGGETYRPPERSGRSPGFIRHRRSPSRARSPRFSADSWVPPARSTSHRIPSRSRPPFRHRSRSPAPRRETQAGYYRRSRSPRRHSPRREERPKSPSINWRTKTPYAINAIKGFRDETRDQSPQKRVSEAPPPGGNQISLHRECDRSSLPTANTLLEHPSPAPRGSTWECKHQPPIHTRSRSPFQKGHPHSLSGDTIARRSPSPRRAPSVYTSAADSVNTSTRSSPQHHGDTGKTAYNSTTSRSPTMRPAQTRQYSQPDIASRSQEKSTSQVSGLTHTGMEKVPLVEDRIAPAMEKGNPKTKSTGLPLLNPKSPNDNKVTRDAPTQPKSHNLTQNHLPPSGPTHGSRASFPQVRGPNISLLSAPTRPRGGPNARENSWLGTPIPRRGHIVSVTRPPPSGPRGSFPPPVPVSDLHRHSPYRQGNSAVPNHSRPSKASTLISGLLPMIPGGKLLPLGLDSATMKRLSHPLSDKERLMEQVTEKQNTKRLELREWERLERESSISTLKSELSEGHLQRMTENDHFSGTALF</sequence>
<feature type="compositionally biased region" description="Low complexity" evidence="1">
    <location>
        <begin position="210"/>
        <end position="220"/>
    </location>
</feature>
<reference evidence="3" key="1">
    <citation type="journal article" date="2017" name="Genome Biol.">
        <title>Comparative genomics reveals high biological diversity and specific adaptations in the industrially and medically important fungal genus Aspergillus.</title>
        <authorList>
            <person name="de Vries R.P."/>
            <person name="Riley R."/>
            <person name="Wiebenga A."/>
            <person name="Aguilar-Osorio G."/>
            <person name="Amillis S."/>
            <person name="Uchima C.A."/>
            <person name="Anderluh G."/>
            <person name="Asadollahi M."/>
            <person name="Askin M."/>
            <person name="Barry K."/>
            <person name="Battaglia E."/>
            <person name="Bayram O."/>
            <person name="Benocci T."/>
            <person name="Braus-Stromeyer S.A."/>
            <person name="Caldana C."/>
            <person name="Canovas D."/>
            <person name="Cerqueira G.C."/>
            <person name="Chen F."/>
            <person name="Chen W."/>
            <person name="Choi C."/>
            <person name="Clum A."/>
            <person name="Dos Santos R.A."/>
            <person name="Damasio A.R."/>
            <person name="Diallinas G."/>
            <person name="Emri T."/>
            <person name="Fekete E."/>
            <person name="Flipphi M."/>
            <person name="Freyberg S."/>
            <person name="Gallo A."/>
            <person name="Gournas C."/>
            <person name="Habgood R."/>
            <person name="Hainaut M."/>
            <person name="Harispe M.L."/>
            <person name="Henrissat B."/>
            <person name="Hilden K.S."/>
            <person name="Hope R."/>
            <person name="Hossain A."/>
            <person name="Karabika E."/>
            <person name="Karaffa L."/>
            <person name="Karanyi Z."/>
            <person name="Krasevec N."/>
            <person name="Kuo A."/>
            <person name="Kusch H."/>
            <person name="LaButti K."/>
            <person name="Lagendijk E.L."/>
            <person name="Lapidus A."/>
            <person name="Levasseur A."/>
            <person name="Lindquist E."/>
            <person name="Lipzen A."/>
            <person name="Logrieco A.F."/>
            <person name="MacCabe A."/>
            <person name="Maekelae M.R."/>
            <person name="Malavazi I."/>
            <person name="Melin P."/>
            <person name="Meyer V."/>
            <person name="Mielnichuk N."/>
            <person name="Miskei M."/>
            <person name="Molnar A.P."/>
            <person name="Mule G."/>
            <person name="Ngan C.Y."/>
            <person name="Orejas M."/>
            <person name="Orosz E."/>
            <person name="Ouedraogo J.P."/>
            <person name="Overkamp K.M."/>
            <person name="Park H.-S."/>
            <person name="Perrone G."/>
            <person name="Piumi F."/>
            <person name="Punt P.J."/>
            <person name="Ram A.F."/>
            <person name="Ramon A."/>
            <person name="Rauscher S."/>
            <person name="Record E."/>
            <person name="Riano-Pachon D.M."/>
            <person name="Robert V."/>
            <person name="Roehrig J."/>
            <person name="Ruller R."/>
            <person name="Salamov A."/>
            <person name="Salih N.S."/>
            <person name="Samson R.A."/>
            <person name="Sandor E."/>
            <person name="Sanguinetti M."/>
            <person name="Schuetze T."/>
            <person name="Sepcic K."/>
            <person name="Shelest E."/>
            <person name="Sherlock G."/>
            <person name="Sophianopoulou V."/>
            <person name="Squina F.M."/>
            <person name="Sun H."/>
            <person name="Susca A."/>
            <person name="Todd R.B."/>
            <person name="Tsang A."/>
            <person name="Unkles S.E."/>
            <person name="van de Wiele N."/>
            <person name="van Rossen-Uffink D."/>
            <person name="Oliveira J.V."/>
            <person name="Vesth T.C."/>
            <person name="Visser J."/>
            <person name="Yu J.-H."/>
            <person name="Zhou M."/>
            <person name="Andersen M.R."/>
            <person name="Archer D.B."/>
            <person name="Baker S.E."/>
            <person name="Benoit I."/>
            <person name="Brakhage A.A."/>
            <person name="Braus G.H."/>
            <person name="Fischer R."/>
            <person name="Frisvad J.C."/>
            <person name="Goldman G.H."/>
            <person name="Houbraken J."/>
            <person name="Oakley B."/>
            <person name="Pocsi I."/>
            <person name="Scazzocchio C."/>
            <person name="Seiboth B."/>
            <person name="vanKuyk P.A."/>
            <person name="Wortman J."/>
            <person name="Dyer P.S."/>
            <person name="Grigoriev I.V."/>
        </authorList>
    </citation>
    <scope>NUCLEOTIDE SEQUENCE [LARGE SCALE GENOMIC DNA]</scope>
    <source>
        <strain evidence="3">CBS 506.65</strain>
    </source>
</reference>
<proteinExistence type="predicted"/>
<feature type="compositionally biased region" description="Low complexity" evidence="1">
    <location>
        <begin position="43"/>
        <end position="56"/>
    </location>
</feature>
<feature type="compositionally biased region" description="Polar residues" evidence="1">
    <location>
        <begin position="246"/>
        <end position="287"/>
    </location>
</feature>
<evidence type="ECO:0008006" key="4">
    <source>
        <dbReference type="Google" id="ProtNLM"/>
    </source>
</evidence>
<feature type="compositionally biased region" description="Pro residues" evidence="1">
    <location>
        <begin position="405"/>
        <end position="420"/>
    </location>
</feature>
<dbReference type="Proteomes" id="UP000184188">
    <property type="component" value="Unassembled WGS sequence"/>
</dbReference>
<dbReference type="GeneID" id="34609934"/>
<dbReference type="VEuPathDB" id="FungiDB:ASPZODRAFT_134229"/>
<evidence type="ECO:0000313" key="2">
    <source>
        <dbReference type="EMBL" id="OJJ44839.1"/>
    </source>
</evidence>
<feature type="compositionally biased region" description="Polar residues" evidence="1">
    <location>
        <begin position="221"/>
        <end position="238"/>
    </location>
</feature>
<dbReference type="RefSeq" id="XP_022579349.1">
    <property type="nucleotide sequence ID" value="XM_022723469.1"/>
</dbReference>
<feature type="compositionally biased region" description="Basic residues" evidence="1">
    <location>
        <begin position="57"/>
        <end position="74"/>
    </location>
</feature>
<organism evidence="2 3">
    <name type="scientific">Penicilliopsis zonata CBS 506.65</name>
    <dbReference type="NCBI Taxonomy" id="1073090"/>
    <lineage>
        <taxon>Eukaryota</taxon>
        <taxon>Fungi</taxon>
        <taxon>Dikarya</taxon>
        <taxon>Ascomycota</taxon>
        <taxon>Pezizomycotina</taxon>
        <taxon>Eurotiomycetes</taxon>
        <taxon>Eurotiomycetidae</taxon>
        <taxon>Eurotiales</taxon>
        <taxon>Aspergillaceae</taxon>
        <taxon>Penicilliopsis</taxon>
    </lineage>
</organism>
<feature type="region of interest" description="Disordered" evidence="1">
    <location>
        <begin position="1"/>
        <end position="446"/>
    </location>
</feature>
<dbReference type="STRING" id="1073090.A0A1L9SCI3"/>
<feature type="compositionally biased region" description="Polar residues" evidence="1">
    <location>
        <begin position="337"/>
        <end position="348"/>
    </location>
</feature>
<protein>
    <recommendedName>
        <fullName evidence="4">Serine/arginine repetitive matrix protein 1</fullName>
    </recommendedName>
</protein>
<feature type="compositionally biased region" description="Basic residues" evidence="1">
    <location>
        <begin position="88"/>
        <end position="98"/>
    </location>
</feature>
<dbReference type="SMR" id="A0A1L9SCI3"/>
<evidence type="ECO:0000256" key="1">
    <source>
        <dbReference type="SAM" id="MobiDB-lite"/>
    </source>
</evidence>
<dbReference type="EMBL" id="KV878346">
    <property type="protein sequence ID" value="OJJ44839.1"/>
    <property type="molecule type" value="Genomic_DNA"/>
</dbReference>
<evidence type="ECO:0000313" key="3">
    <source>
        <dbReference type="Proteomes" id="UP000184188"/>
    </source>
</evidence>
<feature type="compositionally biased region" description="Basic and acidic residues" evidence="1">
    <location>
        <begin position="1"/>
        <end position="25"/>
    </location>
</feature>
<feature type="compositionally biased region" description="Basic and acidic residues" evidence="1">
    <location>
        <begin position="124"/>
        <end position="139"/>
    </location>
</feature>
<dbReference type="OrthoDB" id="5424692at2759"/>
<name>A0A1L9SCI3_9EURO</name>